<evidence type="ECO:0000313" key="1">
    <source>
        <dbReference type="EMBL" id="KIK03899.1"/>
    </source>
</evidence>
<name>A0A0C9XQH4_9AGAR</name>
<keyword evidence="2" id="KW-1185">Reference proteome</keyword>
<dbReference type="EMBL" id="KN838575">
    <property type="protein sequence ID" value="KIK03899.1"/>
    <property type="molecule type" value="Genomic_DNA"/>
</dbReference>
<dbReference type="AlphaFoldDB" id="A0A0C9XQH4"/>
<gene>
    <name evidence="1" type="ORF">K443DRAFT_457319</name>
</gene>
<accession>A0A0C9XQH4</accession>
<dbReference type="Proteomes" id="UP000054477">
    <property type="component" value="Unassembled WGS sequence"/>
</dbReference>
<evidence type="ECO:0000313" key="2">
    <source>
        <dbReference type="Proteomes" id="UP000054477"/>
    </source>
</evidence>
<sequence length="124" mass="14247">MAPQPLPPRLHAPTKFYRAVTRRQEMPDVHSIYQPGRSPTHYTEGRPGDFCYDGALYAFTDQCQAMEWGKAITSHKLSLSRDGCFYLVELDYTPRGLPTTTFHSDTPQWCQVMIVPFTHCTKFC</sequence>
<organism evidence="1 2">
    <name type="scientific">Laccaria amethystina LaAM-08-1</name>
    <dbReference type="NCBI Taxonomy" id="1095629"/>
    <lineage>
        <taxon>Eukaryota</taxon>
        <taxon>Fungi</taxon>
        <taxon>Dikarya</taxon>
        <taxon>Basidiomycota</taxon>
        <taxon>Agaricomycotina</taxon>
        <taxon>Agaricomycetes</taxon>
        <taxon>Agaricomycetidae</taxon>
        <taxon>Agaricales</taxon>
        <taxon>Agaricineae</taxon>
        <taxon>Hydnangiaceae</taxon>
        <taxon>Laccaria</taxon>
    </lineage>
</organism>
<protein>
    <submittedName>
        <fullName evidence="1">Uncharacterized protein</fullName>
    </submittedName>
</protein>
<dbReference type="HOGENOM" id="CLU_2004294_0_0_1"/>
<proteinExistence type="predicted"/>
<reference evidence="2" key="2">
    <citation type="submission" date="2015-01" db="EMBL/GenBank/DDBJ databases">
        <title>Evolutionary Origins and Diversification of the Mycorrhizal Mutualists.</title>
        <authorList>
            <consortium name="DOE Joint Genome Institute"/>
            <consortium name="Mycorrhizal Genomics Consortium"/>
            <person name="Kohler A."/>
            <person name="Kuo A."/>
            <person name="Nagy L.G."/>
            <person name="Floudas D."/>
            <person name="Copeland A."/>
            <person name="Barry K.W."/>
            <person name="Cichocki N."/>
            <person name="Veneault-Fourrey C."/>
            <person name="LaButti K."/>
            <person name="Lindquist E.A."/>
            <person name="Lipzen A."/>
            <person name="Lundell T."/>
            <person name="Morin E."/>
            <person name="Murat C."/>
            <person name="Riley R."/>
            <person name="Ohm R."/>
            <person name="Sun H."/>
            <person name="Tunlid A."/>
            <person name="Henrissat B."/>
            <person name="Grigoriev I.V."/>
            <person name="Hibbett D.S."/>
            <person name="Martin F."/>
        </authorList>
    </citation>
    <scope>NUCLEOTIDE SEQUENCE [LARGE SCALE GENOMIC DNA]</scope>
    <source>
        <strain evidence="2">LaAM-08-1</strain>
    </source>
</reference>
<reference evidence="1 2" key="1">
    <citation type="submission" date="2014-04" db="EMBL/GenBank/DDBJ databases">
        <authorList>
            <consortium name="DOE Joint Genome Institute"/>
            <person name="Kuo A."/>
            <person name="Kohler A."/>
            <person name="Nagy L.G."/>
            <person name="Floudas D."/>
            <person name="Copeland A."/>
            <person name="Barry K.W."/>
            <person name="Cichocki N."/>
            <person name="Veneault-Fourrey C."/>
            <person name="LaButti K."/>
            <person name="Lindquist E.A."/>
            <person name="Lipzen A."/>
            <person name="Lundell T."/>
            <person name="Morin E."/>
            <person name="Murat C."/>
            <person name="Sun H."/>
            <person name="Tunlid A."/>
            <person name="Henrissat B."/>
            <person name="Grigoriev I.V."/>
            <person name="Hibbett D.S."/>
            <person name="Martin F."/>
            <person name="Nordberg H.P."/>
            <person name="Cantor M.N."/>
            <person name="Hua S.X."/>
        </authorList>
    </citation>
    <scope>NUCLEOTIDE SEQUENCE [LARGE SCALE GENOMIC DNA]</scope>
    <source>
        <strain evidence="1 2">LaAM-08-1</strain>
    </source>
</reference>